<evidence type="ECO:0000256" key="3">
    <source>
        <dbReference type="ARBA" id="ARBA00022692"/>
    </source>
</evidence>
<keyword evidence="8" id="KW-1185">Reference proteome</keyword>
<dbReference type="GO" id="GO:0016020">
    <property type="term" value="C:membrane"/>
    <property type="evidence" value="ECO:0007669"/>
    <property type="project" value="UniProtKB-SubCell"/>
</dbReference>
<evidence type="ECO:0000313" key="7">
    <source>
        <dbReference type="EMBL" id="KAG0591740.1"/>
    </source>
</evidence>
<dbReference type="InterPro" id="IPR044991">
    <property type="entry name" value="TET_plant"/>
</dbReference>
<protein>
    <submittedName>
        <fullName evidence="7">Uncharacterized protein</fullName>
    </submittedName>
</protein>
<dbReference type="InterPro" id="IPR018499">
    <property type="entry name" value="Tetraspanin/Peripherin"/>
</dbReference>
<evidence type="ECO:0000256" key="2">
    <source>
        <dbReference type="ARBA" id="ARBA00006840"/>
    </source>
</evidence>
<dbReference type="GO" id="GO:0009734">
    <property type="term" value="P:auxin-activated signaling pathway"/>
    <property type="evidence" value="ECO:0007669"/>
    <property type="project" value="InterPro"/>
</dbReference>
<feature type="transmembrane region" description="Helical" evidence="6">
    <location>
        <begin position="58"/>
        <end position="81"/>
    </location>
</feature>
<reference evidence="7" key="1">
    <citation type="submission" date="2020-06" db="EMBL/GenBank/DDBJ databases">
        <title>WGS assembly of Ceratodon purpureus strain R40.</title>
        <authorList>
            <person name="Carey S.B."/>
            <person name="Jenkins J."/>
            <person name="Shu S."/>
            <person name="Lovell J.T."/>
            <person name="Sreedasyam A."/>
            <person name="Maumus F."/>
            <person name="Tiley G.P."/>
            <person name="Fernandez-Pozo N."/>
            <person name="Barry K."/>
            <person name="Chen C."/>
            <person name="Wang M."/>
            <person name="Lipzen A."/>
            <person name="Daum C."/>
            <person name="Saski C.A."/>
            <person name="Payton A.C."/>
            <person name="Mcbreen J.C."/>
            <person name="Conrad R.E."/>
            <person name="Kollar L.M."/>
            <person name="Olsson S."/>
            <person name="Huttunen S."/>
            <person name="Landis J.B."/>
            <person name="Wickett N.J."/>
            <person name="Johnson M.G."/>
            <person name="Rensing S.A."/>
            <person name="Grimwood J."/>
            <person name="Schmutz J."/>
            <person name="Mcdaniel S.F."/>
        </authorList>
    </citation>
    <scope>NUCLEOTIDE SEQUENCE</scope>
    <source>
        <strain evidence="7">R40</strain>
    </source>
</reference>
<accession>A0A8T0J759</accession>
<feature type="transmembrane region" description="Helical" evidence="6">
    <location>
        <begin position="27"/>
        <end position="46"/>
    </location>
</feature>
<sequence length="280" mass="30300">MGDGGDDGGFSKSDREISHGAHFVKGINVLALLAALALIALGIWLATRPGDCEKYATVPVFLIGAGFLLVAALGLFGTWFLYLPILYTYLVLTFVILVGFLALSIFIFVVTQKGGGYNVPGQSFKEYNVNDYSDYVQHRLNKVSNWNHLKAVIGASDTCATFDQISPVDYPYSNLNSLQSGCCRPPAECGYTMTGNGTFSTTRVPLSDNPDCTSYSNDDSIKCYDCDSCKGGVAQNLKRTGKIAGIVTLVIFVLLVGILVVACHVGHRVARASWRRVERV</sequence>
<feature type="transmembrane region" description="Helical" evidence="6">
    <location>
        <begin position="87"/>
        <end position="110"/>
    </location>
</feature>
<feature type="transmembrane region" description="Helical" evidence="6">
    <location>
        <begin position="243"/>
        <end position="267"/>
    </location>
</feature>
<comment type="subcellular location">
    <subcellularLocation>
        <location evidence="1">Membrane</location>
        <topology evidence="1">Multi-pass membrane protein</topology>
    </subcellularLocation>
</comment>
<keyword evidence="4 6" id="KW-1133">Transmembrane helix</keyword>
<comment type="caution">
    <text evidence="7">The sequence shown here is derived from an EMBL/GenBank/DDBJ whole genome shotgun (WGS) entry which is preliminary data.</text>
</comment>
<keyword evidence="5 6" id="KW-0472">Membrane</keyword>
<evidence type="ECO:0000256" key="4">
    <source>
        <dbReference type="ARBA" id="ARBA00022989"/>
    </source>
</evidence>
<dbReference type="Proteomes" id="UP000822688">
    <property type="component" value="Chromosome 1"/>
</dbReference>
<organism evidence="7 8">
    <name type="scientific">Ceratodon purpureus</name>
    <name type="common">Fire moss</name>
    <name type="synonym">Dicranum purpureum</name>
    <dbReference type="NCBI Taxonomy" id="3225"/>
    <lineage>
        <taxon>Eukaryota</taxon>
        <taxon>Viridiplantae</taxon>
        <taxon>Streptophyta</taxon>
        <taxon>Embryophyta</taxon>
        <taxon>Bryophyta</taxon>
        <taxon>Bryophytina</taxon>
        <taxon>Bryopsida</taxon>
        <taxon>Dicranidae</taxon>
        <taxon>Pseudoditrichales</taxon>
        <taxon>Ditrichaceae</taxon>
        <taxon>Ceratodon</taxon>
    </lineage>
</organism>
<comment type="similarity">
    <text evidence="2">Belongs to the tetraspanin (TM4SF) family.</text>
</comment>
<evidence type="ECO:0000313" key="8">
    <source>
        <dbReference type="Proteomes" id="UP000822688"/>
    </source>
</evidence>
<gene>
    <name evidence="7" type="ORF">KC19_1G198100</name>
</gene>
<proteinExistence type="inferred from homology"/>
<dbReference type="Pfam" id="PF00335">
    <property type="entry name" value="Tetraspanin"/>
    <property type="match status" value="1"/>
</dbReference>
<evidence type="ECO:0000256" key="1">
    <source>
        <dbReference type="ARBA" id="ARBA00004141"/>
    </source>
</evidence>
<dbReference type="PANTHER" id="PTHR32191">
    <property type="entry name" value="TETRASPANIN-8-RELATED"/>
    <property type="match status" value="1"/>
</dbReference>
<evidence type="ECO:0000256" key="5">
    <source>
        <dbReference type="ARBA" id="ARBA00023136"/>
    </source>
</evidence>
<keyword evidence="3 6" id="KW-0812">Transmembrane</keyword>
<name>A0A8T0J759_CERPU</name>
<dbReference type="AlphaFoldDB" id="A0A8T0J759"/>
<evidence type="ECO:0000256" key="6">
    <source>
        <dbReference type="SAM" id="Phobius"/>
    </source>
</evidence>
<dbReference type="EMBL" id="CM026421">
    <property type="protein sequence ID" value="KAG0591740.1"/>
    <property type="molecule type" value="Genomic_DNA"/>
</dbReference>